<dbReference type="EMBL" id="JAAJBV010000008">
    <property type="protein sequence ID" value="NHM05185.1"/>
    <property type="molecule type" value="Genomic_DNA"/>
</dbReference>
<keyword evidence="2" id="KW-1185">Reference proteome</keyword>
<protein>
    <recommendedName>
        <fullName evidence="3">SnoaL-like domain-containing protein</fullName>
    </recommendedName>
</protein>
<evidence type="ECO:0000313" key="2">
    <source>
        <dbReference type="Proteomes" id="UP000761423"/>
    </source>
</evidence>
<reference evidence="1 2" key="1">
    <citation type="submission" date="2020-02" db="EMBL/GenBank/DDBJ databases">
        <authorList>
            <person name="Chen W.-M."/>
        </authorList>
    </citation>
    <scope>NUCLEOTIDE SEQUENCE [LARGE SCALE GENOMIC DNA]</scope>
    <source>
        <strain evidence="1 2">TWA-26</strain>
    </source>
</reference>
<accession>A0ABX0IIQ0</accession>
<evidence type="ECO:0008006" key="3">
    <source>
        <dbReference type="Google" id="ProtNLM"/>
    </source>
</evidence>
<sequence>MTNREKIEFLYKEDGIRDKKFLDTLIHNDFKLEWDSSSGNSILDKNFILNLSEVINANYEISYFEISHLIEDSNQIVVKYNHKVATIENPKEIMLIAKVVAIWSFQDGKIIDGYLISKPN</sequence>
<dbReference type="Proteomes" id="UP000761423">
    <property type="component" value="Unassembled WGS sequence"/>
</dbReference>
<comment type="caution">
    <text evidence="1">The sequence shown here is derived from an EMBL/GenBank/DDBJ whole genome shotgun (WGS) entry which is preliminary data.</text>
</comment>
<dbReference type="InterPro" id="IPR032710">
    <property type="entry name" value="NTF2-like_dom_sf"/>
</dbReference>
<organism evidence="1 2">
    <name type="scientific">Flavobacterium celericrescens</name>
    <dbReference type="NCBI Taxonomy" id="2709780"/>
    <lineage>
        <taxon>Bacteria</taxon>
        <taxon>Pseudomonadati</taxon>
        <taxon>Bacteroidota</taxon>
        <taxon>Flavobacteriia</taxon>
        <taxon>Flavobacteriales</taxon>
        <taxon>Flavobacteriaceae</taxon>
        <taxon>Flavobacterium</taxon>
    </lineage>
</organism>
<dbReference type="SUPFAM" id="SSF54427">
    <property type="entry name" value="NTF2-like"/>
    <property type="match status" value="1"/>
</dbReference>
<gene>
    <name evidence="1" type="ORF">G4L40_10760</name>
</gene>
<dbReference type="RefSeq" id="WP_166237207.1">
    <property type="nucleotide sequence ID" value="NZ_JAAJBV010000008.1"/>
</dbReference>
<evidence type="ECO:0000313" key="1">
    <source>
        <dbReference type="EMBL" id="NHM05185.1"/>
    </source>
</evidence>
<name>A0ABX0IIQ0_9FLAO</name>
<proteinExistence type="predicted"/>